<proteinExistence type="predicted"/>
<dbReference type="RefSeq" id="WP_252820259.1">
    <property type="nucleotide sequence ID" value="NZ_JAMXQS010000007.1"/>
</dbReference>
<name>A0ABT1C893_9HYPH</name>
<keyword evidence="2" id="KW-1185">Reference proteome</keyword>
<sequence length="123" mass="13229">MSNSSEVWEPEPMAWSDLVGRLAGEMGGLDRDLASVETALGALANGTTDHNHLHNLQAVDLVRQKTAALALFLDEISQTIPIGWEVDADEAASRITLSDLAGRLLGKDFTEETPEPAGELDLF</sequence>
<evidence type="ECO:0000313" key="2">
    <source>
        <dbReference type="Proteomes" id="UP001205906"/>
    </source>
</evidence>
<comment type="caution">
    <text evidence="1">The sequence shown here is derived from an EMBL/GenBank/DDBJ whole genome shotgun (WGS) entry which is preliminary data.</text>
</comment>
<reference evidence="1 2" key="1">
    <citation type="submission" date="2022-06" db="EMBL/GenBank/DDBJ databases">
        <title>Mesorhizobium sp. strain RP14 Genome sequencing and assembly.</title>
        <authorList>
            <person name="Kim I."/>
        </authorList>
    </citation>
    <scope>NUCLEOTIDE SEQUENCE [LARGE SCALE GENOMIC DNA]</scope>
    <source>
        <strain evidence="2">RP14(2022)</strain>
    </source>
</reference>
<organism evidence="1 2">
    <name type="scientific">Mesorhizobium liriopis</name>
    <dbReference type="NCBI Taxonomy" id="2953882"/>
    <lineage>
        <taxon>Bacteria</taxon>
        <taxon>Pseudomonadati</taxon>
        <taxon>Pseudomonadota</taxon>
        <taxon>Alphaproteobacteria</taxon>
        <taxon>Hyphomicrobiales</taxon>
        <taxon>Phyllobacteriaceae</taxon>
        <taxon>Mesorhizobium</taxon>
    </lineage>
</organism>
<dbReference type="Proteomes" id="UP001205906">
    <property type="component" value="Unassembled WGS sequence"/>
</dbReference>
<dbReference type="EMBL" id="JAMXQS010000007">
    <property type="protein sequence ID" value="MCO6051057.1"/>
    <property type="molecule type" value="Genomic_DNA"/>
</dbReference>
<accession>A0ABT1C893</accession>
<protein>
    <submittedName>
        <fullName evidence="1">Uncharacterized protein</fullName>
    </submittedName>
</protein>
<gene>
    <name evidence="1" type="ORF">NGM99_14835</name>
</gene>
<evidence type="ECO:0000313" key="1">
    <source>
        <dbReference type="EMBL" id="MCO6051057.1"/>
    </source>
</evidence>